<evidence type="ECO:0000313" key="1">
    <source>
        <dbReference type="EMBL" id="KAF2439973.1"/>
    </source>
</evidence>
<name>A0A9P4U899_9PLEO</name>
<keyword evidence="2" id="KW-1185">Reference proteome</keyword>
<comment type="caution">
    <text evidence="1">The sequence shown here is derived from an EMBL/GenBank/DDBJ whole genome shotgun (WGS) entry which is preliminary data.</text>
</comment>
<dbReference type="EMBL" id="MU001508">
    <property type="protein sequence ID" value="KAF2439973.1"/>
    <property type="molecule type" value="Genomic_DNA"/>
</dbReference>
<reference evidence="1" key="1">
    <citation type="journal article" date="2020" name="Stud. Mycol.">
        <title>101 Dothideomycetes genomes: a test case for predicting lifestyles and emergence of pathogens.</title>
        <authorList>
            <person name="Haridas S."/>
            <person name="Albert R."/>
            <person name="Binder M."/>
            <person name="Bloem J."/>
            <person name="Labutti K."/>
            <person name="Salamov A."/>
            <person name="Andreopoulos B."/>
            <person name="Baker S."/>
            <person name="Barry K."/>
            <person name="Bills G."/>
            <person name="Bluhm B."/>
            <person name="Cannon C."/>
            <person name="Castanera R."/>
            <person name="Culley D."/>
            <person name="Daum C."/>
            <person name="Ezra D."/>
            <person name="Gonzalez J."/>
            <person name="Henrissat B."/>
            <person name="Kuo A."/>
            <person name="Liang C."/>
            <person name="Lipzen A."/>
            <person name="Lutzoni F."/>
            <person name="Magnuson J."/>
            <person name="Mondo S."/>
            <person name="Nolan M."/>
            <person name="Ohm R."/>
            <person name="Pangilinan J."/>
            <person name="Park H.-J."/>
            <person name="Ramirez L."/>
            <person name="Alfaro M."/>
            <person name="Sun H."/>
            <person name="Tritt A."/>
            <person name="Yoshinaga Y."/>
            <person name="Zwiers L.-H."/>
            <person name="Turgeon B."/>
            <person name="Goodwin S."/>
            <person name="Spatafora J."/>
            <person name="Crous P."/>
            <person name="Grigoriev I."/>
        </authorList>
    </citation>
    <scope>NUCLEOTIDE SEQUENCE</scope>
    <source>
        <strain evidence="1">CBS 690.94</strain>
    </source>
</reference>
<feature type="non-terminal residue" evidence="1">
    <location>
        <position position="223"/>
    </location>
</feature>
<dbReference type="Proteomes" id="UP000799764">
    <property type="component" value="Unassembled WGS sequence"/>
</dbReference>
<protein>
    <submittedName>
        <fullName evidence="1">Uncharacterized protein</fullName>
    </submittedName>
</protein>
<dbReference type="PANTHER" id="PTHR38790:SF4">
    <property type="entry name" value="2EXR DOMAIN-CONTAINING PROTEIN"/>
    <property type="match status" value="1"/>
</dbReference>
<accession>A0A9P4U899</accession>
<evidence type="ECO:0000313" key="2">
    <source>
        <dbReference type="Proteomes" id="UP000799764"/>
    </source>
</evidence>
<sequence>MFWFLPRARTAMALPADPSVPLPNGRCMLLELPAELRLEIWKLALTPAPRALTYRTILDEEYRVVRSGLSSMRLDDVSQRPTYTSPLEAYKDPLKVFTKPSQVRYLCKQIFSESKDIPLNLNSFTFSSSSRPTVGFAMKHFEQLIQSPPARNMWSSIRVVTIRCEKLRGLVEKTTSDDPDSQLSKPKEIFENRHIPFYTRKFLRQNPQTTLRICVPELGTEQS</sequence>
<dbReference type="PANTHER" id="PTHR38790">
    <property type="entry name" value="2EXR DOMAIN-CONTAINING PROTEIN-RELATED"/>
    <property type="match status" value="1"/>
</dbReference>
<dbReference type="AlphaFoldDB" id="A0A9P4U899"/>
<gene>
    <name evidence="1" type="ORF">P171DRAFT_476354</name>
</gene>
<organism evidence="1 2">
    <name type="scientific">Karstenula rhodostoma CBS 690.94</name>
    <dbReference type="NCBI Taxonomy" id="1392251"/>
    <lineage>
        <taxon>Eukaryota</taxon>
        <taxon>Fungi</taxon>
        <taxon>Dikarya</taxon>
        <taxon>Ascomycota</taxon>
        <taxon>Pezizomycotina</taxon>
        <taxon>Dothideomycetes</taxon>
        <taxon>Pleosporomycetidae</taxon>
        <taxon>Pleosporales</taxon>
        <taxon>Massarineae</taxon>
        <taxon>Didymosphaeriaceae</taxon>
        <taxon>Karstenula</taxon>
    </lineage>
</organism>
<proteinExistence type="predicted"/>